<dbReference type="InterPro" id="IPR057308">
    <property type="entry name" value="CHCR_PEP5_VPS11"/>
</dbReference>
<evidence type="ECO:0000259" key="13">
    <source>
        <dbReference type="PROSITE" id="PS50089"/>
    </source>
</evidence>
<keyword evidence="7 9" id="KW-0472">Membrane</keyword>
<protein>
    <recommendedName>
        <fullName evidence="9">E3 ubiquitin-protein ligase PEP5</fullName>
        <ecNumber evidence="9">2.3.2.27</ecNumber>
    </recommendedName>
</protein>
<dbReference type="InterPro" id="IPR000547">
    <property type="entry name" value="Clathrin_H-chain/VPS_repeat"/>
</dbReference>
<evidence type="ECO:0000313" key="14">
    <source>
        <dbReference type="EMBL" id="EMD38025.1"/>
    </source>
</evidence>
<gene>
    <name evidence="14" type="ORF">CERSUDRAFT_113136</name>
</gene>
<dbReference type="Pfam" id="PF17122">
    <property type="entry name" value="zf-C3H2C3"/>
    <property type="match status" value="1"/>
</dbReference>
<evidence type="ECO:0000256" key="4">
    <source>
        <dbReference type="ARBA" id="ARBA00022771"/>
    </source>
</evidence>
<sequence>MSAQSAAAAASTAAPAWRQFTFFDVVPVKDVHDLGSSPEIFQKTLEISTITSSSAGPVVADIHGSVYLLNRDFEMVRSWIAHTGGRVTHMAERKGVLVTLGEEDSARYPFLKVWDLENVDKKTGTPTLLRSTKVQGGNRPHPVSTIALSATLAYLAVGLGDGTVLLFRHFDQSIFSGSTSLTALPKPRVIHESPTEPITGLGFKEPSEESPNIHLFIVTINHVLCYQASGKGSGGTPAVVDEVGCGLGCATMDWRAKDMVVARDEAIYICGTDGRGACYAYEGAKAMVHTHLNYMVIVSPPFSPSASAASATVRNFVAKSAGPNGEITKVTVFDLENKIVTYSGTFTEGIREVVSAWDQIHVLSNDGKLNCLKEKPMSAKLDMLYRKSQYLLALNLAKTQGLDEASIAEVHKQYGDHLYAKGDYDGAMQQFVQTIGYIQASYVIRKFLDAQRIHNLVTYLQELHSMGLANSDHTTLLLNTYTKLKDVTRLDSFIKREARRAPDGEKDELPFDLDTAIRVCRQAGYFEHASYLAKKYERHEDYLRIQIEDAGKYKDALTYLRRLGTEAAEANLVRYGRAMLDNLPEETTQLLIDICTSLVPLTIDTDDQRSPTRQASVGGPSYLSYLALNRSAQPSTSEPAPPSSASIATAKPGDPISAKDSVHDTSRTSTPPPVPASASAVPTSAVSARPRRRPSPRQYFAHFVDHRAQFVRFLETVALRRWGQGLDTAPGSILVEQDPGADEQSELRDQAAVWNTLLELYLPQPDAAAVNGATSGEDKALELLERTDLPYDPTHALLLCSSRTHTTGLVLLWERLGMHEDVVRFWMERARNGDKQASNEVVKALAKYGHDHLGLYPLVLRFLTSDTALLTRHTNDVRHILEEVRERGIMAPVSVVQVLSRNDVTSIGLVKEWLMARIAQSRDEIDMDQRLIDSYRTETEAKVRQVQELSDPDHPRVFHVTQCAACQGQLDLPSVHFMCNHSYHQRCLGEHDMECPQCARAHGVLREIRRNNARLADQHDVFLAEVREGGFSALAAGFGRGVLNVSRAEDAGA</sequence>
<evidence type="ECO:0000256" key="8">
    <source>
        <dbReference type="ARBA" id="ARBA00029433"/>
    </source>
</evidence>
<dbReference type="PIRSF" id="PIRSF007860">
    <property type="entry name" value="VPS11"/>
    <property type="match status" value="1"/>
</dbReference>
<dbReference type="GO" id="GO:0007032">
    <property type="term" value="P:endosome organization"/>
    <property type="evidence" value="ECO:0007669"/>
    <property type="project" value="TreeGrafter"/>
</dbReference>
<dbReference type="GO" id="GO:0030897">
    <property type="term" value="C:HOPS complex"/>
    <property type="evidence" value="ECO:0007669"/>
    <property type="project" value="UniProtKB-UniRule"/>
</dbReference>
<dbReference type="GO" id="GO:0006886">
    <property type="term" value="P:intracellular protein transport"/>
    <property type="evidence" value="ECO:0007669"/>
    <property type="project" value="UniProtKB-UniRule"/>
</dbReference>
<dbReference type="InterPro" id="IPR016528">
    <property type="entry name" value="VPS11"/>
</dbReference>
<dbReference type="STRING" id="914234.M2R0J7"/>
<keyword evidence="9" id="KW-0926">Vacuole</keyword>
<feature type="compositionally biased region" description="Low complexity" evidence="12">
    <location>
        <begin position="631"/>
        <end position="652"/>
    </location>
</feature>
<dbReference type="AlphaFoldDB" id="M2R0J7"/>
<dbReference type="GO" id="GO:0007033">
    <property type="term" value="P:vacuole organization"/>
    <property type="evidence" value="ECO:0007669"/>
    <property type="project" value="TreeGrafter"/>
</dbReference>
<evidence type="ECO:0000256" key="9">
    <source>
        <dbReference type="PIRNR" id="PIRNR007860"/>
    </source>
</evidence>
<dbReference type="GO" id="GO:0008270">
    <property type="term" value="F:zinc ion binding"/>
    <property type="evidence" value="ECO:0007669"/>
    <property type="project" value="UniProtKB-KW"/>
</dbReference>
<comment type="subcellular location">
    <subcellularLocation>
        <location evidence="8">Endomembrane system</location>
        <topology evidence="8">Peripheral membrane protein</topology>
        <orientation evidence="8">Cytoplasmic side</orientation>
    </subcellularLocation>
    <subcellularLocation>
        <location evidence="9">Vacuole membrane</location>
        <topology evidence="9">Peripheral membrane protein</topology>
        <orientation evidence="9">Cytoplasmic side</orientation>
    </subcellularLocation>
</comment>
<keyword evidence="9" id="KW-0808">Transferase</keyword>
<dbReference type="Pfam" id="PF12451">
    <property type="entry name" value="VPS11_C"/>
    <property type="match status" value="1"/>
</dbReference>
<dbReference type="CDD" id="cd16688">
    <property type="entry name" value="RING-H2_Vps11"/>
    <property type="match status" value="1"/>
</dbReference>
<comment type="similarity">
    <text evidence="1 9">Belongs to the VPS11 family.</text>
</comment>
<organism evidence="14 15">
    <name type="scientific">Ceriporiopsis subvermispora (strain B)</name>
    <name type="common">White-rot fungus</name>
    <name type="synonym">Gelatoporia subvermispora</name>
    <dbReference type="NCBI Taxonomy" id="914234"/>
    <lineage>
        <taxon>Eukaryota</taxon>
        <taxon>Fungi</taxon>
        <taxon>Dikarya</taxon>
        <taxon>Basidiomycota</taxon>
        <taxon>Agaricomycotina</taxon>
        <taxon>Agaricomycetes</taxon>
        <taxon>Polyporales</taxon>
        <taxon>Gelatoporiaceae</taxon>
        <taxon>Gelatoporia</taxon>
    </lineage>
</organism>
<dbReference type="Pfam" id="PF23341">
    <property type="entry name" value="PEP5_VPS11_N"/>
    <property type="match status" value="1"/>
</dbReference>
<accession>M2R0J7</accession>
<evidence type="ECO:0000256" key="11">
    <source>
        <dbReference type="PROSITE-ProRule" id="PRU01006"/>
    </source>
</evidence>
<dbReference type="InterPro" id="IPR024763">
    <property type="entry name" value="VPS11_C"/>
</dbReference>
<dbReference type="SUPFAM" id="SSF48371">
    <property type="entry name" value="ARM repeat"/>
    <property type="match status" value="1"/>
</dbReference>
<dbReference type="EMBL" id="KB445795">
    <property type="protein sequence ID" value="EMD38025.1"/>
    <property type="molecule type" value="Genomic_DNA"/>
</dbReference>
<evidence type="ECO:0000256" key="10">
    <source>
        <dbReference type="PROSITE-ProRule" id="PRU00175"/>
    </source>
</evidence>
<dbReference type="InterPro" id="IPR001841">
    <property type="entry name" value="Znf_RING"/>
</dbReference>
<dbReference type="InterPro" id="IPR011990">
    <property type="entry name" value="TPR-like_helical_dom_sf"/>
</dbReference>
<keyword evidence="9" id="KW-0833">Ubl conjugation pathway</keyword>
<dbReference type="GO" id="GO:0061630">
    <property type="term" value="F:ubiquitin protein ligase activity"/>
    <property type="evidence" value="ECO:0007669"/>
    <property type="project" value="UniProtKB-EC"/>
</dbReference>
<keyword evidence="2 9" id="KW-0813">Transport</keyword>
<dbReference type="InterPro" id="IPR011047">
    <property type="entry name" value="Quinoprotein_ADH-like_sf"/>
</dbReference>
<keyword evidence="15" id="KW-1185">Reference proteome</keyword>
<feature type="repeat" description="CHCR" evidence="11">
    <location>
        <begin position="431"/>
        <end position="588"/>
    </location>
</feature>
<feature type="region of interest" description="Disordered" evidence="12">
    <location>
        <begin position="630"/>
        <end position="694"/>
    </location>
</feature>
<dbReference type="GO" id="GO:0000329">
    <property type="term" value="C:fungal-type vacuole membrane"/>
    <property type="evidence" value="ECO:0007669"/>
    <property type="project" value="UniProtKB-UniRule"/>
</dbReference>
<dbReference type="Gene3D" id="1.25.40.10">
    <property type="entry name" value="Tetratricopeptide repeat domain"/>
    <property type="match status" value="1"/>
</dbReference>
<dbReference type="PANTHER" id="PTHR23323">
    <property type="entry name" value="VACUOLAR PROTEIN SORTING-ASSOCIATED PROTEIN"/>
    <property type="match status" value="1"/>
</dbReference>
<dbReference type="GO" id="GO:0030674">
    <property type="term" value="F:protein-macromolecule adaptor activity"/>
    <property type="evidence" value="ECO:0007669"/>
    <property type="project" value="TreeGrafter"/>
</dbReference>
<keyword evidence="4 10" id="KW-0863">Zinc-finger</keyword>
<dbReference type="GO" id="GO:0033263">
    <property type="term" value="C:CORVET complex"/>
    <property type="evidence" value="ECO:0007669"/>
    <property type="project" value="UniProtKB-UniRule"/>
</dbReference>
<evidence type="ECO:0000313" key="15">
    <source>
        <dbReference type="Proteomes" id="UP000016930"/>
    </source>
</evidence>
<comment type="subunit">
    <text evidence="9">Component of the homotypic vacuole fusion and vacuole protein sorting (HOPS) complex. Component of the class C core vacuole/endosome tethering (CORVET) complex.</text>
</comment>
<dbReference type="GO" id="GO:0006904">
    <property type="term" value="P:vesicle docking involved in exocytosis"/>
    <property type="evidence" value="ECO:0007669"/>
    <property type="project" value="TreeGrafter"/>
</dbReference>
<name>M2R0J7_CERS8</name>
<dbReference type="InterPro" id="IPR057307">
    <property type="entry name" value="PEP5_VPS11_N"/>
</dbReference>
<dbReference type="HOGENOM" id="CLU_001287_0_0_1"/>
<keyword evidence="5" id="KW-0862">Zinc</keyword>
<proteinExistence type="inferred from homology"/>
<evidence type="ECO:0000256" key="2">
    <source>
        <dbReference type="ARBA" id="ARBA00022448"/>
    </source>
</evidence>
<reference evidence="14 15" key="1">
    <citation type="journal article" date="2012" name="Proc. Natl. Acad. Sci. U.S.A.">
        <title>Comparative genomics of Ceriporiopsis subvermispora and Phanerochaete chrysosporium provide insight into selective ligninolysis.</title>
        <authorList>
            <person name="Fernandez-Fueyo E."/>
            <person name="Ruiz-Duenas F.J."/>
            <person name="Ferreira P."/>
            <person name="Floudas D."/>
            <person name="Hibbett D.S."/>
            <person name="Canessa P."/>
            <person name="Larrondo L.F."/>
            <person name="James T.Y."/>
            <person name="Seelenfreund D."/>
            <person name="Lobos S."/>
            <person name="Polanco R."/>
            <person name="Tello M."/>
            <person name="Honda Y."/>
            <person name="Watanabe T."/>
            <person name="Watanabe T."/>
            <person name="Ryu J.S."/>
            <person name="Kubicek C.P."/>
            <person name="Schmoll M."/>
            <person name="Gaskell J."/>
            <person name="Hammel K.E."/>
            <person name="St John F.J."/>
            <person name="Vanden Wymelenberg A."/>
            <person name="Sabat G."/>
            <person name="Splinter BonDurant S."/>
            <person name="Syed K."/>
            <person name="Yadav J.S."/>
            <person name="Doddapaneni H."/>
            <person name="Subramanian V."/>
            <person name="Lavin J.L."/>
            <person name="Oguiza J.A."/>
            <person name="Perez G."/>
            <person name="Pisabarro A.G."/>
            <person name="Ramirez L."/>
            <person name="Santoyo F."/>
            <person name="Master E."/>
            <person name="Coutinho P.M."/>
            <person name="Henrissat B."/>
            <person name="Lombard V."/>
            <person name="Magnuson J.K."/>
            <person name="Kuees U."/>
            <person name="Hori C."/>
            <person name="Igarashi K."/>
            <person name="Samejima M."/>
            <person name="Held B.W."/>
            <person name="Barry K.W."/>
            <person name="LaButti K.M."/>
            <person name="Lapidus A."/>
            <person name="Lindquist E.A."/>
            <person name="Lucas S.M."/>
            <person name="Riley R."/>
            <person name="Salamov A.A."/>
            <person name="Hoffmeister D."/>
            <person name="Schwenk D."/>
            <person name="Hadar Y."/>
            <person name="Yarden O."/>
            <person name="de Vries R.P."/>
            <person name="Wiebenga A."/>
            <person name="Stenlid J."/>
            <person name="Eastwood D."/>
            <person name="Grigoriev I.V."/>
            <person name="Berka R.M."/>
            <person name="Blanchette R.A."/>
            <person name="Kersten P."/>
            <person name="Martinez A.T."/>
            <person name="Vicuna R."/>
            <person name="Cullen D."/>
        </authorList>
    </citation>
    <scope>NUCLEOTIDE SEQUENCE [LARGE SCALE GENOMIC DNA]</scope>
    <source>
        <strain evidence="14 15">B</strain>
    </source>
</reference>
<comment type="catalytic activity">
    <reaction evidence="9">
        <text>S-ubiquitinyl-[E2 ubiquitin-conjugating enzyme]-L-cysteine + [acceptor protein]-L-lysine = [E2 ubiquitin-conjugating enzyme]-L-cysteine + N(6)-ubiquitinyl-[acceptor protein]-L-lysine.</text>
        <dbReference type="EC" id="2.3.2.27"/>
    </reaction>
</comment>
<dbReference type="EC" id="2.3.2.27" evidence="9"/>
<dbReference type="PROSITE" id="PS50089">
    <property type="entry name" value="ZF_RING_2"/>
    <property type="match status" value="1"/>
</dbReference>
<dbReference type="OrthoDB" id="26184at2759"/>
<dbReference type="PANTHER" id="PTHR23323:SF24">
    <property type="entry name" value="VACUOLAR PROTEIN SORTING-ASSOCIATED PROTEIN 11 HOMOLOG"/>
    <property type="match status" value="1"/>
</dbReference>
<dbReference type="Proteomes" id="UP000016930">
    <property type="component" value="Unassembled WGS sequence"/>
</dbReference>
<evidence type="ECO:0000256" key="7">
    <source>
        <dbReference type="ARBA" id="ARBA00023136"/>
    </source>
</evidence>
<dbReference type="PROSITE" id="PS50236">
    <property type="entry name" value="CHCR"/>
    <property type="match status" value="1"/>
</dbReference>
<evidence type="ECO:0000256" key="5">
    <source>
        <dbReference type="ARBA" id="ARBA00022833"/>
    </source>
</evidence>
<dbReference type="Pfam" id="PF23356">
    <property type="entry name" value="TPR_PEP5_VPS11"/>
    <property type="match status" value="2"/>
</dbReference>
<evidence type="ECO:0000256" key="6">
    <source>
        <dbReference type="ARBA" id="ARBA00022927"/>
    </source>
</evidence>
<evidence type="ECO:0000256" key="3">
    <source>
        <dbReference type="ARBA" id="ARBA00022723"/>
    </source>
</evidence>
<evidence type="ECO:0000256" key="1">
    <source>
        <dbReference type="ARBA" id="ARBA00007070"/>
    </source>
</evidence>
<dbReference type="InterPro" id="IPR016024">
    <property type="entry name" value="ARM-type_fold"/>
</dbReference>
<feature type="compositionally biased region" description="Low complexity" evidence="12">
    <location>
        <begin position="676"/>
        <end position="688"/>
    </location>
</feature>
<dbReference type="SUPFAM" id="SSF57850">
    <property type="entry name" value="RING/U-box"/>
    <property type="match status" value="1"/>
</dbReference>
<keyword evidence="3" id="KW-0479">Metal-binding</keyword>
<evidence type="ECO:0000256" key="12">
    <source>
        <dbReference type="SAM" id="MobiDB-lite"/>
    </source>
</evidence>
<keyword evidence="6 9" id="KW-0653">Protein transport</keyword>
<feature type="domain" description="RING-type" evidence="13">
    <location>
        <begin position="963"/>
        <end position="998"/>
    </location>
</feature>
<dbReference type="SUPFAM" id="SSF50998">
    <property type="entry name" value="Quinoprotein alcohol dehydrogenase-like"/>
    <property type="match status" value="1"/>
</dbReference>
<dbReference type="GO" id="GO:0048284">
    <property type="term" value="P:organelle fusion"/>
    <property type="evidence" value="ECO:0007669"/>
    <property type="project" value="TreeGrafter"/>
</dbReference>